<dbReference type="Pfam" id="PF00156">
    <property type="entry name" value="Pribosyltran"/>
    <property type="match status" value="1"/>
</dbReference>
<dbReference type="Proteomes" id="UP001575181">
    <property type="component" value="Unassembled WGS sequence"/>
</dbReference>
<dbReference type="EMBL" id="JBGUAW010000001">
    <property type="protein sequence ID" value="MFA9459322.1"/>
    <property type="molecule type" value="Genomic_DNA"/>
</dbReference>
<evidence type="ECO:0000256" key="1">
    <source>
        <dbReference type="ARBA" id="ARBA00008007"/>
    </source>
</evidence>
<keyword evidence="5" id="KW-1185">Reference proteome</keyword>
<proteinExistence type="inferred from homology"/>
<dbReference type="InterPro" id="IPR000836">
    <property type="entry name" value="PRTase_dom"/>
</dbReference>
<dbReference type="InterPro" id="IPR044005">
    <property type="entry name" value="DZR_2"/>
</dbReference>
<accession>A0ABV4TQM5</accession>
<evidence type="ECO:0000313" key="4">
    <source>
        <dbReference type="EMBL" id="MFA9459322.1"/>
    </source>
</evidence>
<reference evidence="4 5" key="1">
    <citation type="submission" date="2024-08" db="EMBL/GenBank/DDBJ databases">
        <title>Whole-genome sequencing of halo(alkali)philic microorganisms from hypersaline lakes.</title>
        <authorList>
            <person name="Sorokin D.Y."/>
            <person name="Merkel A.Y."/>
            <person name="Messina E."/>
            <person name="Yakimov M."/>
        </authorList>
    </citation>
    <scope>NUCLEOTIDE SEQUENCE [LARGE SCALE GENOMIC DNA]</scope>
    <source>
        <strain evidence="4 5">Cl-TMA</strain>
    </source>
</reference>
<dbReference type="Pfam" id="PF18912">
    <property type="entry name" value="DZR_2"/>
    <property type="match status" value="1"/>
</dbReference>
<comment type="similarity">
    <text evidence="1">Belongs to the ComF/GntX family.</text>
</comment>
<dbReference type="InterPro" id="IPR029057">
    <property type="entry name" value="PRTase-like"/>
</dbReference>
<dbReference type="CDD" id="cd06223">
    <property type="entry name" value="PRTases_typeI"/>
    <property type="match status" value="1"/>
</dbReference>
<dbReference type="Gene3D" id="3.40.50.2020">
    <property type="match status" value="1"/>
</dbReference>
<dbReference type="PANTHER" id="PTHR47505:SF1">
    <property type="entry name" value="DNA UTILIZATION PROTEIN YHGH"/>
    <property type="match status" value="1"/>
</dbReference>
<evidence type="ECO:0000259" key="3">
    <source>
        <dbReference type="Pfam" id="PF18912"/>
    </source>
</evidence>
<dbReference type="RefSeq" id="WP_373654113.1">
    <property type="nucleotide sequence ID" value="NZ_JBGUAW010000001.1"/>
</dbReference>
<gene>
    <name evidence="4" type="ORF">ACERLL_00590</name>
</gene>
<name>A0ABV4TQM5_9GAMM</name>
<feature type="domain" description="Double zinc ribbon" evidence="3">
    <location>
        <begin position="17"/>
        <end position="74"/>
    </location>
</feature>
<sequence length="243" mass="26503">MQLLSFRDTVRNRAKTLVELLYPVHCLVCMQPMAGPMRICPACRGEALPLRPERRCPRCARPDCDPRELCGRCQRHPPGFRAVHAPGAYRDPLAAWIRELKYGGQLGLVATLAAVAEEGLGDWLTAHGCDLLVPVPLHPDRLAERGFNQALLLARHLGRRHRLPTRAGALRRTRPTPPQVGLADRHRAANVRNAFIASARRVAGRRIALVDDVVTTGATADAATRSLLEAGAESVGIIAVARA</sequence>
<dbReference type="PANTHER" id="PTHR47505">
    <property type="entry name" value="DNA UTILIZATION PROTEIN YHGH"/>
    <property type="match status" value="1"/>
</dbReference>
<evidence type="ECO:0000313" key="5">
    <source>
        <dbReference type="Proteomes" id="UP001575181"/>
    </source>
</evidence>
<comment type="caution">
    <text evidence="4">The sequence shown here is derived from an EMBL/GenBank/DDBJ whole genome shotgun (WGS) entry which is preliminary data.</text>
</comment>
<evidence type="ECO:0000259" key="2">
    <source>
        <dbReference type="Pfam" id="PF00156"/>
    </source>
</evidence>
<protein>
    <submittedName>
        <fullName evidence="4">ComF family protein</fullName>
    </submittedName>
</protein>
<organism evidence="4 5">
    <name type="scientific">Thiohalorhabdus methylotrophus</name>
    <dbReference type="NCBI Taxonomy" id="3242694"/>
    <lineage>
        <taxon>Bacteria</taxon>
        <taxon>Pseudomonadati</taxon>
        <taxon>Pseudomonadota</taxon>
        <taxon>Gammaproteobacteria</taxon>
        <taxon>Thiohalorhabdales</taxon>
        <taxon>Thiohalorhabdaceae</taxon>
        <taxon>Thiohalorhabdus</taxon>
    </lineage>
</organism>
<dbReference type="InterPro" id="IPR051910">
    <property type="entry name" value="ComF/GntX_DNA_util-trans"/>
</dbReference>
<dbReference type="SUPFAM" id="SSF53271">
    <property type="entry name" value="PRTase-like"/>
    <property type="match status" value="1"/>
</dbReference>
<feature type="domain" description="Phosphoribosyltransferase" evidence="2">
    <location>
        <begin position="198"/>
        <end position="241"/>
    </location>
</feature>